<evidence type="ECO:0000313" key="4">
    <source>
        <dbReference type="EMBL" id="KZV56519.1"/>
    </source>
</evidence>
<name>A0A2Z7D9G1_9LAMI</name>
<dbReference type="PANTHER" id="PTHR31301:SF132">
    <property type="entry name" value="LOB DOMAIN-CONTAINING PROTEIN 27-LIKE"/>
    <property type="match status" value="1"/>
</dbReference>
<proteinExistence type="inferred from homology"/>
<dbReference type="PANTHER" id="PTHR31301">
    <property type="entry name" value="LOB DOMAIN-CONTAINING PROTEIN 4-RELATED"/>
    <property type="match status" value="1"/>
</dbReference>
<dbReference type="InterPro" id="IPR004883">
    <property type="entry name" value="LOB"/>
</dbReference>
<comment type="similarity">
    <text evidence="1">Belongs to the LOB domain-containing protein family.</text>
</comment>
<organism evidence="4 5">
    <name type="scientific">Dorcoceras hygrometricum</name>
    <dbReference type="NCBI Taxonomy" id="472368"/>
    <lineage>
        <taxon>Eukaryota</taxon>
        <taxon>Viridiplantae</taxon>
        <taxon>Streptophyta</taxon>
        <taxon>Embryophyta</taxon>
        <taxon>Tracheophyta</taxon>
        <taxon>Spermatophyta</taxon>
        <taxon>Magnoliopsida</taxon>
        <taxon>eudicotyledons</taxon>
        <taxon>Gunneridae</taxon>
        <taxon>Pentapetalae</taxon>
        <taxon>asterids</taxon>
        <taxon>lamiids</taxon>
        <taxon>Lamiales</taxon>
        <taxon>Gesneriaceae</taxon>
        <taxon>Didymocarpoideae</taxon>
        <taxon>Trichosporeae</taxon>
        <taxon>Loxocarpinae</taxon>
        <taxon>Dorcoceras</taxon>
    </lineage>
</organism>
<feature type="domain" description="LOB" evidence="3">
    <location>
        <begin position="9"/>
        <end position="110"/>
    </location>
</feature>
<evidence type="ECO:0000256" key="1">
    <source>
        <dbReference type="ARBA" id="ARBA00005474"/>
    </source>
</evidence>
<evidence type="ECO:0000259" key="3">
    <source>
        <dbReference type="PROSITE" id="PS50891"/>
    </source>
</evidence>
<evidence type="ECO:0000313" key="5">
    <source>
        <dbReference type="Proteomes" id="UP000250235"/>
    </source>
</evidence>
<feature type="coiled-coil region" evidence="2">
    <location>
        <begin position="89"/>
        <end position="116"/>
    </location>
</feature>
<dbReference type="Pfam" id="PF03195">
    <property type="entry name" value="LOB"/>
    <property type="match status" value="1"/>
</dbReference>
<evidence type="ECO:0000256" key="2">
    <source>
        <dbReference type="SAM" id="Coils"/>
    </source>
</evidence>
<dbReference type="EMBL" id="KQ988191">
    <property type="protein sequence ID" value="KZV56519.1"/>
    <property type="molecule type" value="Genomic_DNA"/>
</dbReference>
<reference evidence="4 5" key="1">
    <citation type="journal article" date="2015" name="Proc. Natl. Acad. Sci. U.S.A.">
        <title>The resurrection genome of Boea hygrometrica: A blueprint for survival of dehydration.</title>
        <authorList>
            <person name="Xiao L."/>
            <person name="Yang G."/>
            <person name="Zhang L."/>
            <person name="Yang X."/>
            <person name="Zhao S."/>
            <person name="Ji Z."/>
            <person name="Zhou Q."/>
            <person name="Hu M."/>
            <person name="Wang Y."/>
            <person name="Chen M."/>
            <person name="Xu Y."/>
            <person name="Jin H."/>
            <person name="Xiao X."/>
            <person name="Hu G."/>
            <person name="Bao F."/>
            <person name="Hu Y."/>
            <person name="Wan P."/>
            <person name="Li L."/>
            <person name="Deng X."/>
            <person name="Kuang T."/>
            <person name="Xiang C."/>
            <person name="Zhu J.K."/>
            <person name="Oliver M.J."/>
            <person name="He Y."/>
        </authorList>
    </citation>
    <scope>NUCLEOTIDE SEQUENCE [LARGE SCALE GENOMIC DNA]</scope>
    <source>
        <strain evidence="5">cv. XS01</strain>
    </source>
</reference>
<keyword evidence="5" id="KW-1185">Reference proteome</keyword>
<dbReference type="PROSITE" id="PS50891">
    <property type="entry name" value="LOB"/>
    <property type="match status" value="1"/>
</dbReference>
<accession>A0A2Z7D9G1</accession>
<keyword evidence="2" id="KW-0175">Coiled coil</keyword>
<gene>
    <name evidence="4" type="ORF">F511_22350</name>
</gene>
<dbReference type="OrthoDB" id="1893065at2759"/>
<dbReference type="Proteomes" id="UP000250235">
    <property type="component" value="Unassembled WGS sequence"/>
</dbReference>
<sequence>MTLKSGSGQACAACKYQRRRCTSECVLAPFFPADQMKMFQNVHRLFGVKNIVNTLRELDPDQKAIAMKSMKSQATMRDKYPVYGCLVEIQQLSYQIQLAEEELQAVLQQLAYYRQSQQHCRNSSHASFTAGECPA</sequence>
<dbReference type="AlphaFoldDB" id="A0A2Z7D9G1"/>
<protein>
    <submittedName>
        <fullName evidence="4">LOB domain-containing protein 27</fullName>
    </submittedName>
</protein>